<organism evidence="1">
    <name type="scientific">marine metagenome</name>
    <dbReference type="NCBI Taxonomy" id="408172"/>
    <lineage>
        <taxon>unclassified sequences</taxon>
        <taxon>metagenomes</taxon>
        <taxon>ecological metagenomes</taxon>
    </lineage>
</organism>
<gene>
    <name evidence="1" type="ORF">METZ01_LOCUS137783</name>
</gene>
<dbReference type="InterPro" id="IPR052932">
    <property type="entry name" value="OprB_Porin"/>
</dbReference>
<name>A0A381Z6W2_9ZZZZ</name>
<evidence type="ECO:0008006" key="2">
    <source>
        <dbReference type="Google" id="ProtNLM"/>
    </source>
</evidence>
<dbReference type="GO" id="GO:0016020">
    <property type="term" value="C:membrane"/>
    <property type="evidence" value="ECO:0007669"/>
    <property type="project" value="InterPro"/>
</dbReference>
<accession>A0A381Z6W2</accession>
<dbReference type="EMBL" id="UINC01020162">
    <property type="protein sequence ID" value="SVA84929.1"/>
    <property type="molecule type" value="Genomic_DNA"/>
</dbReference>
<dbReference type="GO" id="GO:0015288">
    <property type="term" value="F:porin activity"/>
    <property type="evidence" value="ECO:0007669"/>
    <property type="project" value="InterPro"/>
</dbReference>
<dbReference type="AlphaFoldDB" id="A0A381Z6W2"/>
<dbReference type="GO" id="GO:0008643">
    <property type="term" value="P:carbohydrate transport"/>
    <property type="evidence" value="ECO:0007669"/>
    <property type="project" value="InterPro"/>
</dbReference>
<dbReference type="InterPro" id="IPR038673">
    <property type="entry name" value="OprB_sf"/>
</dbReference>
<proteinExistence type="predicted"/>
<protein>
    <recommendedName>
        <fullName evidence="2">Porin</fullName>
    </recommendedName>
</protein>
<evidence type="ECO:0000313" key="1">
    <source>
        <dbReference type="EMBL" id="SVA84929.1"/>
    </source>
</evidence>
<dbReference type="Pfam" id="PF04966">
    <property type="entry name" value="OprB"/>
    <property type="match status" value="1"/>
</dbReference>
<dbReference type="Gene3D" id="2.40.160.180">
    <property type="entry name" value="Carbohydrate-selective porin OprB"/>
    <property type="match status" value="1"/>
</dbReference>
<dbReference type="PANTHER" id="PTHR37944:SF1">
    <property type="entry name" value="PORIN B"/>
    <property type="match status" value="1"/>
</dbReference>
<dbReference type="InterPro" id="IPR007049">
    <property type="entry name" value="Carb-sel_porin_OprB"/>
</dbReference>
<sequence length="387" mass="41737">MIILTGILPAVFTTAGEFTTFKNDQGIDLFFDYTGEVMSNVSGGDHTGSGYNGLASFGIDADLGQALGWQGLTLRLSGMDLHGSGIGSRVGDMLGVSNIEGYASVRLYESWVEKSFAGESLSLRAGLLLADEEFSTLDTAGPFLNSTFGWPEFISMNTVNTGPAFYIPALGLRLLWEPSQAWYGQVGVFDGDTFDSPESDDTVNRHGLHLELGNSQGTFGMVEVGYRHNQDDDDGLPGTYKLGGWWHSGEFEDFRGGASNDGIQGVYASGEQMVYREYSDQGLSLFVRAGFAPEDRSAIDYSFQVGLNYVGLIAGRDIDTTALGLSHAHITDDLSGRTSESVIEAAYEFVMSDDFIIQPSVQWVNDPGATGELDDALVLGLRVNLSF</sequence>
<dbReference type="PANTHER" id="PTHR37944">
    <property type="entry name" value="PORIN B"/>
    <property type="match status" value="1"/>
</dbReference>
<reference evidence="1" key="1">
    <citation type="submission" date="2018-05" db="EMBL/GenBank/DDBJ databases">
        <authorList>
            <person name="Lanie J.A."/>
            <person name="Ng W.-L."/>
            <person name="Kazmierczak K.M."/>
            <person name="Andrzejewski T.M."/>
            <person name="Davidsen T.M."/>
            <person name="Wayne K.J."/>
            <person name="Tettelin H."/>
            <person name="Glass J.I."/>
            <person name="Rusch D."/>
            <person name="Podicherti R."/>
            <person name="Tsui H.-C.T."/>
            <person name="Winkler M.E."/>
        </authorList>
    </citation>
    <scope>NUCLEOTIDE SEQUENCE</scope>
</reference>